<dbReference type="Proteomes" id="UP000318126">
    <property type="component" value="Unassembled WGS sequence"/>
</dbReference>
<comment type="caution">
    <text evidence="2">The sequence shown here is derived from an EMBL/GenBank/DDBJ whole genome shotgun (WGS) entry which is preliminary data.</text>
</comment>
<organism evidence="2 3">
    <name type="scientific">Shewanella hanedai</name>
    <name type="common">Alteromonas hanedai</name>
    <dbReference type="NCBI Taxonomy" id="25"/>
    <lineage>
        <taxon>Bacteria</taxon>
        <taxon>Pseudomonadati</taxon>
        <taxon>Pseudomonadota</taxon>
        <taxon>Gammaproteobacteria</taxon>
        <taxon>Alteromonadales</taxon>
        <taxon>Shewanellaceae</taxon>
        <taxon>Shewanella</taxon>
    </lineage>
</organism>
<gene>
    <name evidence="2" type="ORF">FN961_10190</name>
</gene>
<evidence type="ECO:0000259" key="1">
    <source>
        <dbReference type="Pfam" id="PF12680"/>
    </source>
</evidence>
<name>A0A553JPV0_SHEHA</name>
<evidence type="ECO:0000313" key="2">
    <source>
        <dbReference type="EMBL" id="TRY14460.1"/>
    </source>
</evidence>
<dbReference type="OrthoDB" id="13610at2"/>
<protein>
    <submittedName>
        <fullName evidence="2">Nuclear transport factor 2 family protein</fullName>
    </submittedName>
</protein>
<sequence length="120" mass="13711">MKIDDLQAYVDAWNKHDIDEIMSFMSTDCIYETGGGTEVHGTRYSGHETVKSRFMSVLETMPDVRFDNAKHFVKGNRGCSEWVFSATKPDGTKIALEGCDLFTFHKGKIKVKSTFMKHRH</sequence>
<dbReference type="Gene3D" id="3.10.450.50">
    <property type="match status" value="1"/>
</dbReference>
<feature type="domain" description="SnoaL-like" evidence="1">
    <location>
        <begin position="7"/>
        <end position="110"/>
    </location>
</feature>
<dbReference type="RefSeq" id="WP_144040076.1">
    <property type="nucleotide sequence ID" value="NZ_BMPL01000008.1"/>
</dbReference>
<dbReference type="InterPro" id="IPR032710">
    <property type="entry name" value="NTF2-like_dom_sf"/>
</dbReference>
<dbReference type="EMBL" id="VKGK01000010">
    <property type="protein sequence ID" value="TRY14460.1"/>
    <property type="molecule type" value="Genomic_DNA"/>
</dbReference>
<accession>A0A553JPV0</accession>
<dbReference type="Pfam" id="PF12680">
    <property type="entry name" value="SnoaL_2"/>
    <property type="match status" value="1"/>
</dbReference>
<evidence type="ECO:0000313" key="3">
    <source>
        <dbReference type="Proteomes" id="UP000318126"/>
    </source>
</evidence>
<proteinExistence type="predicted"/>
<dbReference type="SUPFAM" id="SSF54427">
    <property type="entry name" value="NTF2-like"/>
    <property type="match status" value="1"/>
</dbReference>
<dbReference type="AlphaFoldDB" id="A0A553JPV0"/>
<dbReference type="InterPro" id="IPR037401">
    <property type="entry name" value="SnoaL-like"/>
</dbReference>
<reference evidence="3" key="1">
    <citation type="submission" date="2019-07" db="EMBL/GenBank/DDBJ databases">
        <title>Shewanella sp. YLB-08 draft genomic sequence.</title>
        <authorList>
            <person name="Yu L."/>
        </authorList>
    </citation>
    <scope>NUCLEOTIDE SEQUENCE [LARGE SCALE GENOMIC DNA]</scope>
    <source>
        <strain evidence="3">JCM 20706</strain>
    </source>
</reference>
<keyword evidence="3" id="KW-1185">Reference proteome</keyword>